<gene>
    <name evidence="2" type="ORF">BSAL_94380</name>
</gene>
<evidence type="ECO:0000256" key="1">
    <source>
        <dbReference type="SAM" id="MobiDB-lite"/>
    </source>
</evidence>
<keyword evidence="3" id="KW-1185">Reference proteome</keyword>
<dbReference type="VEuPathDB" id="TriTrypDB:BSAL_94380"/>
<organism evidence="2 3">
    <name type="scientific">Bodo saltans</name>
    <name type="common">Flagellated protozoan</name>
    <dbReference type="NCBI Taxonomy" id="75058"/>
    <lineage>
        <taxon>Eukaryota</taxon>
        <taxon>Discoba</taxon>
        <taxon>Euglenozoa</taxon>
        <taxon>Kinetoplastea</taxon>
        <taxon>Metakinetoplastina</taxon>
        <taxon>Eubodonida</taxon>
        <taxon>Bodonidae</taxon>
        <taxon>Bodo</taxon>
    </lineage>
</organism>
<feature type="region of interest" description="Disordered" evidence="1">
    <location>
        <begin position="1"/>
        <end position="65"/>
    </location>
</feature>
<dbReference type="Proteomes" id="UP000051952">
    <property type="component" value="Unassembled WGS sequence"/>
</dbReference>
<sequence>MGSCCSVTTPAVAHRISTPKGASTRKSSPRRRLSADANSGRRTSAQRQSSASLRPGSASASAGHANGSKTVLLDAVDPQNGSHSTGALVTFSPTTIPEDKALGNIFSESGAPGESAISEPSPLTFRNLELHASLSSTAVVPVSLPQDEVYSHLQLQQVAICPAREDVLHDDAGQQDELHSDADERRVKTYSTRHSGQSSVVSAQQINATFGGFDVVELGFDDDDGEEPLPAFQPLQMPSHLWPVSS</sequence>
<evidence type="ECO:0000313" key="2">
    <source>
        <dbReference type="EMBL" id="CUG86714.1"/>
    </source>
</evidence>
<proteinExistence type="predicted"/>
<protein>
    <submittedName>
        <fullName evidence="2">Uncharacterized protein</fullName>
    </submittedName>
</protein>
<dbReference type="EMBL" id="CYKH01001375">
    <property type="protein sequence ID" value="CUG86714.1"/>
    <property type="molecule type" value="Genomic_DNA"/>
</dbReference>
<accession>A0A0S4JCQ7</accession>
<evidence type="ECO:0000313" key="3">
    <source>
        <dbReference type="Proteomes" id="UP000051952"/>
    </source>
</evidence>
<name>A0A0S4JCQ7_BODSA</name>
<feature type="compositionally biased region" description="Low complexity" evidence="1">
    <location>
        <begin position="41"/>
        <end position="65"/>
    </location>
</feature>
<dbReference type="AlphaFoldDB" id="A0A0S4JCQ7"/>
<reference evidence="3" key="1">
    <citation type="submission" date="2015-09" db="EMBL/GenBank/DDBJ databases">
        <authorList>
            <consortium name="Pathogen Informatics"/>
        </authorList>
    </citation>
    <scope>NUCLEOTIDE SEQUENCE [LARGE SCALE GENOMIC DNA]</scope>
    <source>
        <strain evidence="3">Lake Konstanz</strain>
    </source>
</reference>